<feature type="region of interest" description="Disordered" evidence="1">
    <location>
        <begin position="1"/>
        <end position="23"/>
    </location>
</feature>
<reference evidence="2" key="1">
    <citation type="submission" date="2020-11" db="EMBL/GenBank/DDBJ databases">
        <authorList>
            <consortium name="DOE Joint Genome Institute"/>
            <person name="Ahrendt S."/>
            <person name="Riley R."/>
            <person name="Andreopoulos W."/>
            <person name="Labutti K."/>
            <person name="Pangilinan J."/>
            <person name="Ruiz-Duenas F.J."/>
            <person name="Barrasa J.M."/>
            <person name="Sanchez-Garcia M."/>
            <person name="Camarero S."/>
            <person name="Miyauchi S."/>
            <person name="Serrano A."/>
            <person name="Linde D."/>
            <person name="Babiker R."/>
            <person name="Drula E."/>
            <person name="Ayuso-Fernandez I."/>
            <person name="Pacheco R."/>
            <person name="Padilla G."/>
            <person name="Ferreira P."/>
            <person name="Barriuso J."/>
            <person name="Kellner H."/>
            <person name="Castanera R."/>
            <person name="Alfaro M."/>
            <person name="Ramirez L."/>
            <person name="Pisabarro A.G."/>
            <person name="Kuo A."/>
            <person name="Tritt A."/>
            <person name="Lipzen A."/>
            <person name="He G."/>
            <person name="Yan M."/>
            <person name="Ng V."/>
            <person name="Cullen D."/>
            <person name="Martin F."/>
            <person name="Rosso M.-N."/>
            <person name="Henrissat B."/>
            <person name="Hibbett D."/>
            <person name="Martinez A.T."/>
            <person name="Grigoriev I.V."/>
        </authorList>
    </citation>
    <scope>NUCLEOTIDE SEQUENCE</scope>
    <source>
        <strain evidence="2">CIRM-BRFM 674</strain>
    </source>
</reference>
<sequence length="438" mass="47799">MSTVSLPSYIDPSSPLNRTPSYSLEPHDYERRIALADRLRPRPSGNFVKESKGGGVRLRLTAQEDNVELPVYGLGDHVSGTVELSKTEGITSVEVKIEGKLRLKEIAEGGTAAASLVLDTATLWFKDRVNHTCPTTLSFSLALPNTFQYEDQTYLLPPTFDVKLSGLPGFIGTIEYSVTAIVAKPNQNVPIPKVNSKALGIHIGSSIVSTPFIYFPRSKPAAPIPLSLKHSLSGFEITPDWKMTEYTLHSVAQNRPHITTKLYLPASRIFSMTMSIPFHLTLESSAVSLAAFLPLSPTSNTFNRKITRIQLMRQTTVDVRNTTMYGVKTDMWRVDCIGEGTFTHAGDGPSHISFSGEIPLDPKVIKVPAFRAAGLSVKDCILFTITPLDPGKAPFAPLREVVPVRLATDPWTPNGTGIGAERAFAMFETPTPPTPSPK</sequence>
<dbReference type="EMBL" id="MU155153">
    <property type="protein sequence ID" value="KAF9483515.1"/>
    <property type="molecule type" value="Genomic_DNA"/>
</dbReference>
<keyword evidence="3" id="KW-1185">Reference proteome</keyword>
<accession>A0A9P5ZAX9</accession>
<protein>
    <submittedName>
        <fullName evidence="2">Uncharacterized protein</fullName>
    </submittedName>
</protein>
<comment type="caution">
    <text evidence="2">The sequence shown here is derived from an EMBL/GenBank/DDBJ whole genome shotgun (WGS) entry which is preliminary data.</text>
</comment>
<dbReference type="OrthoDB" id="3242181at2759"/>
<organism evidence="2 3">
    <name type="scientific">Pholiota conissans</name>
    <dbReference type="NCBI Taxonomy" id="109636"/>
    <lineage>
        <taxon>Eukaryota</taxon>
        <taxon>Fungi</taxon>
        <taxon>Dikarya</taxon>
        <taxon>Basidiomycota</taxon>
        <taxon>Agaricomycotina</taxon>
        <taxon>Agaricomycetes</taxon>
        <taxon>Agaricomycetidae</taxon>
        <taxon>Agaricales</taxon>
        <taxon>Agaricineae</taxon>
        <taxon>Strophariaceae</taxon>
        <taxon>Pholiota</taxon>
    </lineage>
</organism>
<evidence type="ECO:0000256" key="1">
    <source>
        <dbReference type="SAM" id="MobiDB-lite"/>
    </source>
</evidence>
<evidence type="ECO:0000313" key="2">
    <source>
        <dbReference type="EMBL" id="KAF9483515.1"/>
    </source>
</evidence>
<gene>
    <name evidence="2" type="ORF">BDN70DRAFT_799620</name>
</gene>
<dbReference type="AlphaFoldDB" id="A0A9P5ZAX9"/>
<name>A0A9P5ZAX9_9AGAR</name>
<proteinExistence type="predicted"/>
<evidence type="ECO:0000313" key="3">
    <source>
        <dbReference type="Proteomes" id="UP000807469"/>
    </source>
</evidence>
<dbReference type="Proteomes" id="UP000807469">
    <property type="component" value="Unassembled WGS sequence"/>
</dbReference>